<dbReference type="SUPFAM" id="SSF53098">
    <property type="entry name" value="Ribonuclease H-like"/>
    <property type="match status" value="1"/>
</dbReference>
<accession>A0A8W8K1D5</accession>
<dbReference type="AlphaFoldDB" id="A0A8W8K1D5"/>
<dbReference type="Pfam" id="PF14291">
    <property type="entry name" value="DUF4371"/>
    <property type="match status" value="1"/>
</dbReference>
<dbReference type="PANTHER" id="PTHR45749:SF21">
    <property type="entry name" value="DUF4371 DOMAIN-CONTAINING PROTEIN"/>
    <property type="match status" value="1"/>
</dbReference>
<protein>
    <recommendedName>
        <fullName evidence="1">DUF4371 domain-containing protein</fullName>
    </recommendedName>
</protein>
<dbReference type="PANTHER" id="PTHR45749">
    <property type="match status" value="1"/>
</dbReference>
<feature type="domain" description="DUF4371" evidence="1">
    <location>
        <begin position="15"/>
        <end position="130"/>
    </location>
</feature>
<evidence type="ECO:0000313" key="2">
    <source>
        <dbReference type="EnsemblMetazoa" id="G22001.1:cds"/>
    </source>
</evidence>
<name>A0A8W8K1D5_MAGGI</name>
<organism evidence="2 3">
    <name type="scientific">Magallana gigas</name>
    <name type="common">Pacific oyster</name>
    <name type="synonym">Crassostrea gigas</name>
    <dbReference type="NCBI Taxonomy" id="29159"/>
    <lineage>
        <taxon>Eukaryota</taxon>
        <taxon>Metazoa</taxon>
        <taxon>Spiralia</taxon>
        <taxon>Lophotrochozoa</taxon>
        <taxon>Mollusca</taxon>
        <taxon>Bivalvia</taxon>
        <taxon>Autobranchia</taxon>
        <taxon>Pteriomorphia</taxon>
        <taxon>Ostreida</taxon>
        <taxon>Ostreoidea</taxon>
        <taxon>Ostreidae</taxon>
        <taxon>Magallana</taxon>
    </lineage>
</organism>
<keyword evidence="3" id="KW-1185">Reference proteome</keyword>
<reference evidence="2" key="1">
    <citation type="submission" date="2022-08" db="UniProtKB">
        <authorList>
            <consortium name="EnsemblMetazoa"/>
        </authorList>
    </citation>
    <scope>IDENTIFICATION</scope>
    <source>
        <strain evidence="2">05x7-T-G4-1.051#20</strain>
    </source>
</reference>
<evidence type="ECO:0000313" key="3">
    <source>
        <dbReference type="Proteomes" id="UP000005408"/>
    </source>
</evidence>
<proteinExistence type="predicted"/>
<dbReference type="Proteomes" id="UP000005408">
    <property type="component" value="Unassembled WGS sequence"/>
</dbReference>
<dbReference type="InterPro" id="IPR025398">
    <property type="entry name" value="DUF4371"/>
</dbReference>
<dbReference type="EnsemblMetazoa" id="G22001.1">
    <property type="protein sequence ID" value="G22001.1:cds"/>
    <property type="gene ID" value="G22001"/>
</dbReference>
<evidence type="ECO:0000259" key="1">
    <source>
        <dbReference type="Pfam" id="PF14291"/>
    </source>
</evidence>
<dbReference type="InterPro" id="IPR012337">
    <property type="entry name" value="RNaseH-like_sf"/>
</dbReference>
<sequence>MENQIRQFLRGWRRKKEKYTTTDIQNEMLQVMALKILRDVAAHIREDGFILIMVDETTDQSNREQVVIVNRHVDSDLNVQEEFIGLCTVPSIDAATLTSVILDTLVRMNMSLSKCRGQCYDGASNMSGAKKGVAANITKQEPRAIYTHCYGHALNLAVVPVGDML</sequence>